<dbReference type="PANTHER" id="PTHR41368">
    <property type="entry name" value="PROTEIN YGHO"/>
    <property type="match status" value="1"/>
</dbReference>
<accession>A0A840I4L1</accession>
<dbReference type="Gene3D" id="3.40.630.30">
    <property type="match status" value="1"/>
</dbReference>
<protein>
    <recommendedName>
        <fullName evidence="1">N-acetyltransferase domain-containing protein</fullName>
    </recommendedName>
</protein>
<sequence length="392" mass="44035">MSPLGEAPDALIDADLTVRRVDDAAGRRAFLDLPYTLYGRDPNFRPPLRFERASHLKRHLSGKEPTEQHALFLCERRGEVVGRIAAFLNRAHLDRYEDGAGHFGLLAAVDDQRVVAALLRAAEEHLRGLGMTQIVGPYDFSVNEEIGLPESGFDTPPMLMMPYARPALAEAVAATGYETKMRLLAFVVDLDAHYPRPPVVQKLQAQVEADPSLRLRKMEPKRFREDVRACMAIFNDAWANNWSYLPFSDEQVDHVASELKPLLEPDAFWIGEKNGEPMAFVVMAPNVNEAARDLSGRMLPFGWAKLLWRLKRHEVTTARMMLMGVKQDLQKSRTGVALVCSLFEEAFAAGRAKGIKTCEMSWVLDNNVDVQRLIKLSGAEVYKTYRMVGKAL</sequence>
<reference evidence="2 3" key="1">
    <citation type="submission" date="2020-08" db="EMBL/GenBank/DDBJ databases">
        <title>Genomic Encyclopedia of Type Strains, Phase IV (KMG-IV): sequencing the most valuable type-strain genomes for metagenomic binning, comparative biology and taxonomic classification.</title>
        <authorList>
            <person name="Goeker M."/>
        </authorList>
    </citation>
    <scope>NUCLEOTIDE SEQUENCE [LARGE SCALE GENOMIC DNA]</scope>
    <source>
        <strain evidence="2 3">DSM 102850</strain>
    </source>
</reference>
<dbReference type="PANTHER" id="PTHR41368:SF1">
    <property type="entry name" value="PROTEIN YGHO"/>
    <property type="match status" value="1"/>
</dbReference>
<keyword evidence="3" id="KW-1185">Reference proteome</keyword>
<proteinExistence type="predicted"/>
<dbReference type="RefSeq" id="WP_183817744.1">
    <property type="nucleotide sequence ID" value="NZ_JACHOB010000003.1"/>
</dbReference>
<dbReference type="PROSITE" id="PS51186">
    <property type="entry name" value="GNAT"/>
    <property type="match status" value="1"/>
</dbReference>
<feature type="domain" description="N-acetyltransferase" evidence="1">
    <location>
        <begin position="213"/>
        <end position="392"/>
    </location>
</feature>
<dbReference type="InterPro" id="IPR000182">
    <property type="entry name" value="GNAT_dom"/>
</dbReference>
<comment type="caution">
    <text evidence="2">The sequence shown here is derived from an EMBL/GenBank/DDBJ whole genome shotgun (WGS) entry which is preliminary data.</text>
</comment>
<evidence type="ECO:0000259" key="1">
    <source>
        <dbReference type="PROSITE" id="PS51186"/>
    </source>
</evidence>
<evidence type="ECO:0000313" key="3">
    <source>
        <dbReference type="Proteomes" id="UP000563524"/>
    </source>
</evidence>
<dbReference type="SUPFAM" id="SSF55729">
    <property type="entry name" value="Acyl-CoA N-acyltransferases (Nat)"/>
    <property type="match status" value="1"/>
</dbReference>
<gene>
    <name evidence="2" type="ORF">GGQ59_001817</name>
</gene>
<dbReference type="GO" id="GO:0016747">
    <property type="term" value="F:acyltransferase activity, transferring groups other than amino-acyl groups"/>
    <property type="evidence" value="ECO:0007669"/>
    <property type="project" value="InterPro"/>
</dbReference>
<name>A0A840I4L1_9PROT</name>
<dbReference type="AlphaFoldDB" id="A0A840I4L1"/>
<dbReference type="Proteomes" id="UP000563524">
    <property type="component" value="Unassembled WGS sequence"/>
</dbReference>
<dbReference type="InterPro" id="IPR016181">
    <property type="entry name" value="Acyl_CoA_acyltransferase"/>
</dbReference>
<dbReference type="EMBL" id="JACHOB010000003">
    <property type="protein sequence ID" value="MBB4659292.1"/>
    <property type="molecule type" value="Genomic_DNA"/>
</dbReference>
<evidence type="ECO:0000313" key="2">
    <source>
        <dbReference type="EMBL" id="MBB4659292.1"/>
    </source>
</evidence>
<organism evidence="2 3">
    <name type="scientific">Parvularcula dongshanensis</name>
    <dbReference type="NCBI Taxonomy" id="1173995"/>
    <lineage>
        <taxon>Bacteria</taxon>
        <taxon>Pseudomonadati</taxon>
        <taxon>Pseudomonadota</taxon>
        <taxon>Alphaproteobacteria</taxon>
        <taxon>Parvularculales</taxon>
        <taxon>Parvularculaceae</taxon>
        <taxon>Parvularcula</taxon>
    </lineage>
</organism>
<dbReference type="InterPro" id="IPR039968">
    <property type="entry name" value="BcerS-like"/>
</dbReference>